<name>A0A6A8G8Y6_9EURY</name>
<feature type="transmembrane region" description="Helical" evidence="6">
    <location>
        <begin position="63"/>
        <end position="83"/>
    </location>
</feature>
<comment type="caution">
    <text evidence="7">The sequence shown here is derived from an EMBL/GenBank/DDBJ whole genome shotgun (WGS) entry which is preliminary data.</text>
</comment>
<gene>
    <name evidence="7" type="ORF">GJR99_09165</name>
</gene>
<feature type="transmembrane region" description="Helical" evidence="6">
    <location>
        <begin position="12"/>
        <end position="42"/>
    </location>
</feature>
<keyword evidence="3 6" id="KW-0812">Transmembrane</keyword>
<feature type="transmembrane region" description="Helical" evidence="6">
    <location>
        <begin position="246"/>
        <end position="267"/>
    </location>
</feature>
<accession>A0A6A8G8Y6</accession>
<keyword evidence="5 6" id="KW-0472">Membrane</keyword>
<keyword evidence="4 6" id="KW-1133">Transmembrane helix</keyword>
<dbReference type="EMBL" id="WKJQ01000001">
    <property type="protein sequence ID" value="MRW96743.1"/>
    <property type="molecule type" value="Genomic_DNA"/>
</dbReference>
<feature type="transmembrane region" description="Helical" evidence="6">
    <location>
        <begin position="287"/>
        <end position="315"/>
    </location>
</feature>
<feature type="transmembrane region" description="Helical" evidence="6">
    <location>
        <begin position="186"/>
        <end position="207"/>
    </location>
</feature>
<sequence>MKGSRPYVLGGVLALFALLAAVILVDVLGTVFFAITVAYLLVPLRRRLEVRGVSRWMASAATTVVAAVGVFVVLAPLFVIFFLRLNDLLALASLIPDAVSFELLGMFYEVTLAEVLAVIFSLIRSIGRSVATTAPVVFIKLTLFSFLVFSLVLGGGSAGRTLLALVPTEYHDAVRALESRARETLFAIYVLQAATAVGTFFIAFVVFSALGYEYAITLATVAAILQFIPIVGPSFLLAALALYQAAVGQFVAAVLIVVVGGFAIAWLPDILIRPRLARETAHLPGSLYFVGFVGGLLSLGPVGIIAGPLVVALLVESVALLGDELHVEDDDPTPDTSDSPVSE</sequence>
<evidence type="ECO:0000313" key="8">
    <source>
        <dbReference type="Proteomes" id="UP000443423"/>
    </source>
</evidence>
<dbReference type="PANTHER" id="PTHR21716">
    <property type="entry name" value="TRANSMEMBRANE PROTEIN"/>
    <property type="match status" value="1"/>
</dbReference>
<dbReference type="OrthoDB" id="137390at2157"/>
<evidence type="ECO:0000256" key="5">
    <source>
        <dbReference type="ARBA" id="ARBA00023136"/>
    </source>
</evidence>
<evidence type="ECO:0000256" key="1">
    <source>
        <dbReference type="ARBA" id="ARBA00004141"/>
    </source>
</evidence>
<proteinExistence type="inferred from homology"/>
<dbReference type="InterPro" id="IPR002549">
    <property type="entry name" value="AI-2E-like"/>
</dbReference>
<protein>
    <submittedName>
        <fullName evidence="7">AI-2E family transporter</fullName>
    </submittedName>
</protein>
<dbReference type="RefSeq" id="WP_151111414.1">
    <property type="nucleotide sequence ID" value="NZ_WKJQ01000001.1"/>
</dbReference>
<evidence type="ECO:0000256" key="6">
    <source>
        <dbReference type="SAM" id="Phobius"/>
    </source>
</evidence>
<dbReference type="Proteomes" id="UP000443423">
    <property type="component" value="Unassembled WGS sequence"/>
</dbReference>
<reference evidence="7 8" key="1">
    <citation type="submission" date="2019-11" db="EMBL/GenBank/DDBJ databases">
        <title>Whole genome sequence of Haloferax sp. MBLA0078.</title>
        <authorList>
            <person name="Seo M.-J."/>
            <person name="Cho E.-S."/>
        </authorList>
    </citation>
    <scope>NUCLEOTIDE SEQUENCE [LARGE SCALE GENOMIC DNA]</scope>
    <source>
        <strain evidence="7 8">MBLA0078</strain>
    </source>
</reference>
<dbReference type="Pfam" id="PF01594">
    <property type="entry name" value="AI-2E_transport"/>
    <property type="match status" value="1"/>
</dbReference>
<evidence type="ECO:0000256" key="3">
    <source>
        <dbReference type="ARBA" id="ARBA00022692"/>
    </source>
</evidence>
<evidence type="ECO:0000256" key="2">
    <source>
        <dbReference type="ARBA" id="ARBA00009773"/>
    </source>
</evidence>
<dbReference type="PANTHER" id="PTHR21716:SF4">
    <property type="entry name" value="TRANSMEMBRANE PROTEIN 245"/>
    <property type="match status" value="1"/>
</dbReference>
<dbReference type="GO" id="GO:0016020">
    <property type="term" value="C:membrane"/>
    <property type="evidence" value="ECO:0007669"/>
    <property type="project" value="UniProtKB-SubCell"/>
</dbReference>
<comment type="similarity">
    <text evidence="2">Belongs to the autoinducer-2 exporter (AI-2E) (TC 2.A.86) family.</text>
</comment>
<evidence type="ECO:0000313" key="7">
    <source>
        <dbReference type="EMBL" id="MRW96743.1"/>
    </source>
</evidence>
<dbReference type="AlphaFoldDB" id="A0A6A8G8Y6"/>
<comment type="subcellular location">
    <subcellularLocation>
        <location evidence="1">Membrane</location>
        <topology evidence="1">Multi-pass membrane protein</topology>
    </subcellularLocation>
</comment>
<feature type="transmembrane region" description="Helical" evidence="6">
    <location>
        <begin position="214"/>
        <end position="240"/>
    </location>
</feature>
<feature type="transmembrane region" description="Helical" evidence="6">
    <location>
        <begin position="143"/>
        <end position="166"/>
    </location>
</feature>
<organism evidence="7 8">
    <name type="scientific">Haloferax marinum</name>
    <dbReference type="NCBI Taxonomy" id="2666143"/>
    <lineage>
        <taxon>Archaea</taxon>
        <taxon>Methanobacteriati</taxon>
        <taxon>Methanobacteriota</taxon>
        <taxon>Stenosarchaea group</taxon>
        <taxon>Halobacteria</taxon>
        <taxon>Halobacteriales</taxon>
        <taxon>Haloferacaceae</taxon>
        <taxon>Haloferax</taxon>
    </lineage>
</organism>
<keyword evidence="8" id="KW-1185">Reference proteome</keyword>
<evidence type="ECO:0000256" key="4">
    <source>
        <dbReference type="ARBA" id="ARBA00022989"/>
    </source>
</evidence>
<feature type="transmembrane region" description="Helical" evidence="6">
    <location>
        <begin position="103"/>
        <end position="123"/>
    </location>
</feature>